<protein>
    <submittedName>
        <fullName evidence="2">Uncharacterized protein</fullName>
    </submittedName>
</protein>
<dbReference type="AlphaFoldDB" id="A0AAN8ZSZ4"/>
<evidence type="ECO:0000313" key="2">
    <source>
        <dbReference type="EMBL" id="KAK7067281.1"/>
    </source>
</evidence>
<evidence type="ECO:0000313" key="3">
    <source>
        <dbReference type="Proteomes" id="UP001381693"/>
    </source>
</evidence>
<comment type="caution">
    <text evidence="2">The sequence shown here is derived from an EMBL/GenBank/DDBJ whole genome shotgun (WGS) entry which is preliminary data.</text>
</comment>
<dbReference type="Proteomes" id="UP001381693">
    <property type="component" value="Unassembled WGS sequence"/>
</dbReference>
<proteinExistence type="predicted"/>
<feature type="compositionally biased region" description="Basic and acidic residues" evidence="1">
    <location>
        <begin position="1"/>
        <end position="18"/>
    </location>
</feature>
<sequence>SDEESDEKRVLDKEEQGRRGKGKPKTRWNDCIVVDMNEKDLDTNMTEDRGGLRQLIKNSNP</sequence>
<evidence type="ECO:0000256" key="1">
    <source>
        <dbReference type="SAM" id="MobiDB-lite"/>
    </source>
</evidence>
<accession>A0AAN8ZSZ4</accession>
<organism evidence="2 3">
    <name type="scientific">Halocaridina rubra</name>
    <name type="common">Hawaiian red shrimp</name>
    <dbReference type="NCBI Taxonomy" id="373956"/>
    <lineage>
        <taxon>Eukaryota</taxon>
        <taxon>Metazoa</taxon>
        <taxon>Ecdysozoa</taxon>
        <taxon>Arthropoda</taxon>
        <taxon>Crustacea</taxon>
        <taxon>Multicrustacea</taxon>
        <taxon>Malacostraca</taxon>
        <taxon>Eumalacostraca</taxon>
        <taxon>Eucarida</taxon>
        <taxon>Decapoda</taxon>
        <taxon>Pleocyemata</taxon>
        <taxon>Caridea</taxon>
        <taxon>Atyoidea</taxon>
        <taxon>Atyidae</taxon>
        <taxon>Halocaridina</taxon>
    </lineage>
</organism>
<gene>
    <name evidence="2" type="ORF">SK128_014121</name>
</gene>
<name>A0AAN8ZSZ4_HALRR</name>
<feature type="non-terminal residue" evidence="2">
    <location>
        <position position="61"/>
    </location>
</feature>
<feature type="non-terminal residue" evidence="2">
    <location>
        <position position="1"/>
    </location>
</feature>
<keyword evidence="3" id="KW-1185">Reference proteome</keyword>
<reference evidence="2 3" key="1">
    <citation type="submission" date="2023-11" db="EMBL/GenBank/DDBJ databases">
        <title>Halocaridina rubra genome assembly.</title>
        <authorList>
            <person name="Smith C."/>
        </authorList>
    </citation>
    <scope>NUCLEOTIDE SEQUENCE [LARGE SCALE GENOMIC DNA]</scope>
    <source>
        <strain evidence="2">EP-1</strain>
        <tissue evidence="2">Whole</tissue>
    </source>
</reference>
<dbReference type="EMBL" id="JAXCGZ010018884">
    <property type="protein sequence ID" value="KAK7067281.1"/>
    <property type="molecule type" value="Genomic_DNA"/>
</dbReference>
<feature type="region of interest" description="Disordered" evidence="1">
    <location>
        <begin position="1"/>
        <end position="27"/>
    </location>
</feature>